<dbReference type="STRING" id="84645.A0A498N494"/>
<organism evidence="9 10">
    <name type="scientific">Labeo rohita</name>
    <name type="common">Indian major carp</name>
    <name type="synonym">Cyprinus rohita</name>
    <dbReference type="NCBI Taxonomy" id="84645"/>
    <lineage>
        <taxon>Eukaryota</taxon>
        <taxon>Metazoa</taxon>
        <taxon>Chordata</taxon>
        <taxon>Craniata</taxon>
        <taxon>Vertebrata</taxon>
        <taxon>Euteleostomi</taxon>
        <taxon>Actinopterygii</taxon>
        <taxon>Neopterygii</taxon>
        <taxon>Teleostei</taxon>
        <taxon>Ostariophysi</taxon>
        <taxon>Cypriniformes</taxon>
        <taxon>Cyprinidae</taxon>
        <taxon>Labeoninae</taxon>
        <taxon>Labeonini</taxon>
        <taxon>Labeo</taxon>
    </lineage>
</organism>
<evidence type="ECO:0000256" key="4">
    <source>
        <dbReference type="ARBA" id="ARBA00023209"/>
    </source>
</evidence>
<keyword evidence="4" id="KW-0443">Lipid metabolism</keyword>
<dbReference type="CDD" id="cd07990">
    <property type="entry name" value="LPLAT_LCLAT1-like"/>
    <property type="match status" value="1"/>
</dbReference>
<evidence type="ECO:0000256" key="6">
    <source>
        <dbReference type="ARBA" id="ARBA00023315"/>
    </source>
</evidence>
<dbReference type="GO" id="GO:0005739">
    <property type="term" value="C:mitochondrion"/>
    <property type="evidence" value="ECO:0007669"/>
    <property type="project" value="TreeGrafter"/>
</dbReference>
<dbReference type="EMBL" id="QBIY01011987">
    <property type="protein sequence ID" value="RXN27601.1"/>
    <property type="molecule type" value="Genomic_DNA"/>
</dbReference>
<keyword evidence="5" id="KW-1208">Phospholipid metabolism</keyword>
<evidence type="ECO:0000256" key="2">
    <source>
        <dbReference type="ARBA" id="ARBA00022516"/>
    </source>
</evidence>
<dbReference type="InterPro" id="IPR032098">
    <property type="entry name" value="Acyltransf_C"/>
</dbReference>
<dbReference type="GO" id="GO:0008654">
    <property type="term" value="P:phospholipid biosynthetic process"/>
    <property type="evidence" value="ECO:0007669"/>
    <property type="project" value="UniProtKB-KW"/>
</dbReference>
<dbReference type="GO" id="GO:0005783">
    <property type="term" value="C:endoplasmic reticulum"/>
    <property type="evidence" value="ECO:0007669"/>
    <property type="project" value="TreeGrafter"/>
</dbReference>
<dbReference type="GO" id="GO:0016746">
    <property type="term" value="F:acyltransferase activity"/>
    <property type="evidence" value="ECO:0007669"/>
    <property type="project" value="UniProtKB-KW"/>
</dbReference>
<dbReference type="Pfam" id="PF16076">
    <property type="entry name" value="Acyltransf_C"/>
    <property type="match status" value="1"/>
</dbReference>
<keyword evidence="3 9" id="KW-0808">Transferase</keyword>
<dbReference type="PANTHER" id="PTHR10983:SF73">
    <property type="entry name" value="1-ACYL-SN-GLYCEROL-3-PHOSPHATE ACYLTRANSFERASE EPSILON"/>
    <property type="match status" value="1"/>
</dbReference>
<gene>
    <name evidence="9" type="ORF">ROHU_019886</name>
</gene>
<feature type="domain" description="Phospholipid/glycerol acyltransferase" evidence="8">
    <location>
        <begin position="87"/>
        <end position="191"/>
    </location>
</feature>
<evidence type="ECO:0000256" key="3">
    <source>
        <dbReference type="ARBA" id="ARBA00022679"/>
    </source>
</evidence>
<reference evidence="9 10" key="1">
    <citation type="submission" date="2018-03" db="EMBL/GenBank/DDBJ databases">
        <title>Draft genome sequence of Rohu Carp (Labeo rohita).</title>
        <authorList>
            <person name="Das P."/>
            <person name="Kushwaha B."/>
            <person name="Joshi C.G."/>
            <person name="Kumar D."/>
            <person name="Nagpure N.S."/>
            <person name="Sahoo L."/>
            <person name="Das S.P."/>
            <person name="Bit A."/>
            <person name="Patnaik S."/>
            <person name="Meher P.K."/>
            <person name="Jayasankar P."/>
            <person name="Koringa P.G."/>
            <person name="Patel N.V."/>
            <person name="Hinsu A.T."/>
            <person name="Kumar R."/>
            <person name="Pandey M."/>
            <person name="Agarwal S."/>
            <person name="Srivastava S."/>
            <person name="Singh M."/>
            <person name="Iquebal M.A."/>
            <person name="Jaiswal S."/>
            <person name="Angadi U.B."/>
            <person name="Kumar N."/>
            <person name="Raza M."/>
            <person name="Shah T.M."/>
            <person name="Rai A."/>
            <person name="Jena J.K."/>
        </authorList>
    </citation>
    <scope>NUCLEOTIDE SEQUENCE [LARGE SCALE GENOMIC DNA]</scope>
    <source>
        <strain evidence="9">DASCIFA01</strain>
        <tissue evidence="9">Testis</tissue>
    </source>
</reference>
<evidence type="ECO:0000256" key="7">
    <source>
        <dbReference type="SAM" id="Phobius"/>
    </source>
</evidence>
<evidence type="ECO:0000256" key="1">
    <source>
        <dbReference type="ARBA" id="ARBA00008655"/>
    </source>
</evidence>
<dbReference type="GO" id="GO:0036149">
    <property type="term" value="P:phosphatidylinositol acyl-chain remodeling"/>
    <property type="evidence" value="ECO:0007669"/>
    <property type="project" value="TreeGrafter"/>
</dbReference>
<keyword evidence="11" id="KW-1267">Proteomics identification</keyword>
<dbReference type="InterPro" id="IPR002123">
    <property type="entry name" value="Plipid/glycerol_acylTrfase"/>
</dbReference>
<evidence type="ECO:0000256" key="5">
    <source>
        <dbReference type="ARBA" id="ARBA00023264"/>
    </source>
</evidence>
<dbReference type="AlphaFoldDB" id="A0A498N494"/>
<keyword evidence="7" id="KW-0812">Transmembrane</keyword>
<keyword evidence="10" id="KW-1185">Reference proteome</keyword>
<keyword evidence="4" id="KW-0594">Phospholipid biosynthesis</keyword>
<sequence>MLLSLVVHTYSLRYWLPAAVMLGTAPAYLLSWSVWRLLSTVLPSRLYHSVDDRVYSVYQSMVLFFFENYTGVEIVIYGDIPKKKENVIYLSNHQSTADWIIADMLAIRQNALGHHGGVYVKRSANFDEKAMKKKLSSQTKMGTPMYLVIFPEGTRYNPELKKVINDSQAFAAKEGLAVLKHVLTPRMKASHVAIETMKEHLDAVYDITVAYEGTLTADGQRHPAPTMPEFLCKECPRVHIHFNRLDMREIPTEPVYFRRWLHERFEIKDKVCMSSS</sequence>
<keyword evidence="7" id="KW-0472">Membrane</keyword>
<accession>A0A498N494</accession>
<dbReference type="Proteomes" id="UP000290572">
    <property type="component" value="Unassembled WGS sequence"/>
</dbReference>
<name>A0A498N494_LABRO</name>
<protein>
    <submittedName>
        <fullName evidence="9">1-acyl-sn-glycerol-3-phosphate acyltransferase epsilon</fullName>
    </submittedName>
</protein>
<evidence type="ECO:0000259" key="8">
    <source>
        <dbReference type="SMART" id="SM00563"/>
    </source>
</evidence>
<comment type="caution">
    <text evidence="9">The sequence shown here is derived from an EMBL/GenBank/DDBJ whole genome shotgun (WGS) entry which is preliminary data.</text>
</comment>
<dbReference type="PANTHER" id="PTHR10983">
    <property type="entry name" value="1-ACYLGLYCEROL-3-PHOSPHATE ACYLTRANSFERASE-RELATED"/>
    <property type="match status" value="1"/>
</dbReference>
<feature type="transmembrane region" description="Helical" evidence="7">
    <location>
        <begin position="12"/>
        <end position="35"/>
    </location>
</feature>
<dbReference type="SUPFAM" id="SSF69593">
    <property type="entry name" value="Glycerol-3-phosphate (1)-acyltransferase"/>
    <property type="match status" value="1"/>
</dbReference>
<keyword evidence="7" id="KW-1133">Transmembrane helix</keyword>
<keyword evidence="2" id="KW-0444">Lipid biosynthesis</keyword>
<keyword evidence="6 9" id="KW-0012">Acyltransferase</keyword>
<dbReference type="SMART" id="SM00563">
    <property type="entry name" value="PlsC"/>
    <property type="match status" value="1"/>
</dbReference>
<evidence type="ECO:0007829" key="11">
    <source>
        <dbReference type="PeptideAtlas" id="A0A498N494"/>
    </source>
</evidence>
<evidence type="ECO:0000313" key="10">
    <source>
        <dbReference type="Proteomes" id="UP000290572"/>
    </source>
</evidence>
<evidence type="ECO:0000313" key="9">
    <source>
        <dbReference type="EMBL" id="RXN27601.1"/>
    </source>
</evidence>
<proteinExistence type="evidence at protein level"/>
<comment type="similarity">
    <text evidence="1">Belongs to the 1-acyl-sn-glycerol-3-phosphate acyltransferase family.</text>
</comment>